<dbReference type="OrthoDB" id="2121828at2759"/>
<organism evidence="4 5">
    <name type="scientific">Aspergillus fijiensis CBS 313.89</name>
    <dbReference type="NCBI Taxonomy" id="1448319"/>
    <lineage>
        <taxon>Eukaryota</taxon>
        <taxon>Fungi</taxon>
        <taxon>Dikarya</taxon>
        <taxon>Ascomycota</taxon>
        <taxon>Pezizomycotina</taxon>
        <taxon>Eurotiomycetes</taxon>
        <taxon>Eurotiomycetidae</taxon>
        <taxon>Eurotiales</taxon>
        <taxon>Aspergillaceae</taxon>
        <taxon>Aspergillus</taxon>
    </lineage>
</organism>
<dbReference type="AlphaFoldDB" id="A0A8G1RSU9"/>
<proteinExistence type="inferred from homology"/>
<dbReference type="VEuPathDB" id="FungiDB:BO72DRAFT_494684"/>
<feature type="signal peptide" evidence="2">
    <location>
        <begin position="1"/>
        <end position="23"/>
    </location>
</feature>
<gene>
    <name evidence="4" type="ORF">BO72DRAFT_494684</name>
</gene>
<dbReference type="Proteomes" id="UP000249789">
    <property type="component" value="Unassembled WGS sequence"/>
</dbReference>
<dbReference type="InterPro" id="IPR011707">
    <property type="entry name" value="Cu-oxidase-like_N"/>
</dbReference>
<dbReference type="Pfam" id="PF07732">
    <property type="entry name" value="Cu-oxidase_3"/>
    <property type="match status" value="1"/>
</dbReference>
<evidence type="ECO:0000259" key="3">
    <source>
        <dbReference type="Pfam" id="PF07732"/>
    </source>
</evidence>
<dbReference type="Gene3D" id="2.60.40.420">
    <property type="entry name" value="Cupredoxins - blue copper proteins"/>
    <property type="match status" value="1"/>
</dbReference>
<dbReference type="InterPro" id="IPR008972">
    <property type="entry name" value="Cupredoxin"/>
</dbReference>
<feature type="domain" description="Plastocyanin-like" evidence="3">
    <location>
        <begin position="70"/>
        <end position="113"/>
    </location>
</feature>
<comment type="similarity">
    <text evidence="1">Belongs to the multicopper oxidase family.</text>
</comment>
<keyword evidence="2" id="KW-0732">Signal</keyword>
<sequence>MRWSSISAALLLAASTFVGGCLCASASSTACAGNTPATRDQWCDSDIQSDYYTEAPDTGVLREYWLVLGNTTAAPDGVPRNVLTVNGTSPGPTLHANWGDWVRIHVYNGLENNGKDSS</sequence>
<dbReference type="RefSeq" id="XP_040802855.1">
    <property type="nucleotide sequence ID" value="XM_040948486.1"/>
</dbReference>
<evidence type="ECO:0000256" key="1">
    <source>
        <dbReference type="ARBA" id="ARBA00010609"/>
    </source>
</evidence>
<keyword evidence="5" id="KW-1185">Reference proteome</keyword>
<dbReference type="GO" id="GO:0005507">
    <property type="term" value="F:copper ion binding"/>
    <property type="evidence" value="ECO:0007669"/>
    <property type="project" value="InterPro"/>
</dbReference>
<dbReference type="SUPFAM" id="SSF49503">
    <property type="entry name" value="Cupredoxins"/>
    <property type="match status" value="1"/>
</dbReference>
<evidence type="ECO:0000313" key="4">
    <source>
        <dbReference type="EMBL" id="RAK78845.1"/>
    </source>
</evidence>
<dbReference type="EMBL" id="KZ824635">
    <property type="protein sequence ID" value="RAK78845.1"/>
    <property type="molecule type" value="Genomic_DNA"/>
</dbReference>
<accession>A0A8G1RSU9</accession>
<reference evidence="4 5" key="1">
    <citation type="submission" date="2018-02" db="EMBL/GenBank/DDBJ databases">
        <title>The genomes of Aspergillus section Nigri reveals drivers in fungal speciation.</title>
        <authorList>
            <consortium name="DOE Joint Genome Institute"/>
            <person name="Vesth T.C."/>
            <person name="Nybo J."/>
            <person name="Theobald S."/>
            <person name="Brandl J."/>
            <person name="Frisvad J.C."/>
            <person name="Nielsen K.F."/>
            <person name="Lyhne E.K."/>
            <person name="Kogle M.E."/>
            <person name="Kuo A."/>
            <person name="Riley R."/>
            <person name="Clum A."/>
            <person name="Nolan M."/>
            <person name="Lipzen A."/>
            <person name="Salamov A."/>
            <person name="Henrissat B."/>
            <person name="Wiebenga A."/>
            <person name="De vries R.P."/>
            <person name="Grigoriev I.V."/>
            <person name="Mortensen U.H."/>
            <person name="Andersen M.R."/>
            <person name="Baker S.E."/>
        </authorList>
    </citation>
    <scope>NUCLEOTIDE SEQUENCE [LARGE SCALE GENOMIC DNA]</scope>
    <source>
        <strain evidence="4 5">CBS 313.89</strain>
    </source>
</reference>
<evidence type="ECO:0000256" key="2">
    <source>
        <dbReference type="SAM" id="SignalP"/>
    </source>
</evidence>
<name>A0A8G1RSU9_9EURO</name>
<evidence type="ECO:0000313" key="5">
    <source>
        <dbReference type="Proteomes" id="UP000249789"/>
    </source>
</evidence>
<dbReference type="PROSITE" id="PS51257">
    <property type="entry name" value="PROKAR_LIPOPROTEIN"/>
    <property type="match status" value="1"/>
</dbReference>
<feature type="chain" id="PRO_5034379830" description="Plastocyanin-like domain-containing protein" evidence="2">
    <location>
        <begin position="24"/>
        <end position="118"/>
    </location>
</feature>
<dbReference type="GeneID" id="63865819"/>
<protein>
    <recommendedName>
        <fullName evidence="3">Plastocyanin-like domain-containing protein</fullName>
    </recommendedName>
</protein>